<organism evidence="9 10">
    <name type="scientific">Calycina marina</name>
    <dbReference type="NCBI Taxonomy" id="1763456"/>
    <lineage>
        <taxon>Eukaryota</taxon>
        <taxon>Fungi</taxon>
        <taxon>Dikarya</taxon>
        <taxon>Ascomycota</taxon>
        <taxon>Pezizomycotina</taxon>
        <taxon>Leotiomycetes</taxon>
        <taxon>Helotiales</taxon>
        <taxon>Pezizellaceae</taxon>
        <taxon>Calycina</taxon>
    </lineage>
</organism>
<dbReference type="GO" id="GO:0045814">
    <property type="term" value="P:negative regulation of gene expression, epigenetic"/>
    <property type="evidence" value="ECO:0007669"/>
    <property type="project" value="TreeGrafter"/>
</dbReference>
<feature type="region of interest" description="Disordered" evidence="7">
    <location>
        <begin position="82"/>
        <end position="217"/>
    </location>
</feature>
<dbReference type="PROSITE" id="PS50016">
    <property type="entry name" value="ZF_PHD_2"/>
    <property type="match status" value="1"/>
</dbReference>
<dbReference type="InterPro" id="IPR013083">
    <property type="entry name" value="Znf_RING/FYVE/PHD"/>
</dbReference>
<feature type="domain" description="PHD-type" evidence="8">
    <location>
        <begin position="221"/>
        <end position="277"/>
    </location>
</feature>
<evidence type="ECO:0000256" key="1">
    <source>
        <dbReference type="ARBA" id="ARBA00004123"/>
    </source>
</evidence>
<keyword evidence="10" id="KW-1185">Reference proteome</keyword>
<reference evidence="9" key="1">
    <citation type="journal article" date="2021" name="IMA Fungus">
        <title>Genomic characterization of three marine fungi, including Emericellopsis atlantica sp. nov. with signatures of a generalist lifestyle and marine biomass degradation.</title>
        <authorList>
            <person name="Hagestad O.C."/>
            <person name="Hou L."/>
            <person name="Andersen J.H."/>
            <person name="Hansen E.H."/>
            <person name="Altermark B."/>
            <person name="Li C."/>
            <person name="Kuhnert E."/>
            <person name="Cox R.J."/>
            <person name="Crous P.W."/>
            <person name="Spatafora J.W."/>
            <person name="Lail K."/>
            <person name="Amirebrahimi M."/>
            <person name="Lipzen A."/>
            <person name="Pangilinan J."/>
            <person name="Andreopoulos W."/>
            <person name="Hayes R.D."/>
            <person name="Ng V."/>
            <person name="Grigoriev I.V."/>
            <person name="Jackson S.A."/>
            <person name="Sutton T.D.S."/>
            <person name="Dobson A.D.W."/>
            <person name="Rama T."/>
        </authorList>
    </citation>
    <scope>NUCLEOTIDE SEQUENCE</scope>
    <source>
        <strain evidence="9">TRa3180A</strain>
    </source>
</reference>
<feature type="region of interest" description="Disordered" evidence="7">
    <location>
        <begin position="406"/>
        <end position="426"/>
    </location>
</feature>
<keyword evidence="2" id="KW-0479">Metal-binding</keyword>
<evidence type="ECO:0000259" key="8">
    <source>
        <dbReference type="PROSITE" id="PS50016"/>
    </source>
</evidence>
<dbReference type="PROSITE" id="PS01359">
    <property type="entry name" value="ZF_PHD_1"/>
    <property type="match status" value="1"/>
</dbReference>
<keyword evidence="5" id="KW-0539">Nucleus</keyword>
<dbReference type="InterPro" id="IPR001965">
    <property type="entry name" value="Znf_PHD"/>
</dbReference>
<dbReference type="GO" id="GO:0005634">
    <property type="term" value="C:nucleus"/>
    <property type="evidence" value="ECO:0007669"/>
    <property type="project" value="UniProtKB-SubCell"/>
</dbReference>
<dbReference type="InterPro" id="IPR019787">
    <property type="entry name" value="Znf_PHD-finger"/>
</dbReference>
<dbReference type="Proteomes" id="UP000887226">
    <property type="component" value="Unassembled WGS sequence"/>
</dbReference>
<comment type="caution">
    <text evidence="9">The sequence shown here is derived from an EMBL/GenBank/DDBJ whole genome shotgun (WGS) entry which is preliminary data.</text>
</comment>
<dbReference type="GO" id="GO:0003682">
    <property type="term" value="F:chromatin binding"/>
    <property type="evidence" value="ECO:0007669"/>
    <property type="project" value="TreeGrafter"/>
</dbReference>
<keyword evidence="3 6" id="KW-0863">Zinc-finger</keyword>
<dbReference type="AlphaFoldDB" id="A0A9P7Z3D6"/>
<feature type="compositionally biased region" description="Acidic residues" evidence="7">
    <location>
        <begin position="152"/>
        <end position="164"/>
    </location>
</feature>
<comment type="subcellular location">
    <subcellularLocation>
        <location evidence="1">Nucleus</location>
    </subcellularLocation>
</comment>
<protein>
    <recommendedName>
        <fullName evidence="8">PHD-type domain-containing protein</fullName>
    </recommendedName>
</protein>
<dbReference type="OrthoDB" id="5863171at2759"/>
<feature type="compositionally biased region" description="Polar residues" evidence="7">
    <location>
        <begin position="7"/>
        <end position="24"/>
    </location>
</feature>
<feature type="region of interest" description="Disordered" evidence="7">
    <location>
        <begin position="1"/>
        <end position="28"/>
    </location>
</feature>
<dbReference type="EMBL" id="MU253894">
    <property type="protein sequence ID" value="KAG9244612.1"/>
    <property type="molecule type" value="Genomic_DNA"/>
</dbReference>
<feature type="compositionally biased region" description="Basic residues" evidence="7">
    <location>
        <begin position="132"/>
        <end position="148"/>
    </location>
</feature>
<feature type="region of interest" description="Disordered" evidence="7">
    <location>
        <begin position="45"/>
        <end position="66"/>
    </location>
</feature>
<dbReference type="PANTHER" id="PTHR12628">
    <property type="entry name" value="POLYCOMB-LIKE TRANSCRIPTION FACTOR"/>
    <property type="match status" value="1"/>
</dbReference>
<evidence type="ECO:0000313" key="9">
    <source>
        <dbReference type="EMBL" id="KAG9244612.1"/>
    </source>
</evidence>
<dbReference type="InterPro" id="IPR019786">
    <property type="entry name" value="Zinc_finger_PHD-type_CS"/>
</dbReference>
<evidence type="ECO:0000256" key="6">
    <source>
        <dbReference type="PROSITE-ProRule" id="PRU00146"/>
    </source>
</evidence>
<dbReference type="SUPFAM" id="SSF57903">
    <property type="entry name" value="FYVE/PHD zinc finger"/>
    <property type="match status" value="1"/>
</dbReference>
<evidence type="ECO:0000256" key="2">
    <source>
        <dbReference type="ARBA" id="ARBA00022723"/>
    </source>
</evidence>
<evidence type="ECO:0000313" key="10">
    <source>
        <dbReference type="Proteomes" id="UP000887226"/>
    </source>
</evidence>
<feature type="compositionally biased region" description="Acidic residues" evidence="7">
    <location>
        <begin position="474"/>
        <end position="484"/>
    </location>
</feature>
<feature type="region of interest" description="Disordered" evidence="7">
    <location>
        <begin position="447"/>
        <end position="484"/>
    </location>
</feature>
<evidence type="ECO:0000256" key="4">
    <source>
        <dbReference type="ARBA" id="ARBA00022833"/>
    </source>
</evidence>
<dbReference type="CDD" id="cd15502">
    <property type="entry name" value="PHD_Phf1p_Phf2p_like"/>
    <property type="match status" value="1"/>
</dbReference>
<dbReference type="Pfam" id="PF00628">
    <property type="entry name" value="PHD"/>
    <property type="match status" value="1"/>
</dbReference>
<keyword evidence="4" id="KW-0862">Zinc</keyword>
<dbReference type="GO" id="GO:0003677">
    <property type="term" value="F:DNA binding"/>
    <property type="evidence" value="ECO:0007669"/>
    <property type="project" value="TreeGrafter"/>
</dbReference>
<dbReference type="InterPro" id="IPR011011">
    <property type="entry name" value="Znf_FYVE_PHD"/>
</dbReference>
<feature type="compositionally biased region" description="Polar residues" evidence="7">
    <location>
        <begin position="409"/>
        <end position="423"/>
    </location>
</feature>
<evidence type="ECO:0000256" key="5">
    <source>
        <dbReference type="ARBA" id="ARBA00023242"/>
    </source>
</evidence>
<evidence type="ECO:0000256" key="7">
    <source>
        <dbReference type="SAM" id="MobiDB-lite"/>
    </source>
</evidence>
<sequence>MGPSDVSKASTPVPNASSTATNASPPKYVPQFSAATEMILKRIQSGASASNLSSFGVPSTGVLPSGYEDMRRSVMMGMKTSMNMDIPSTPVNKGGRRNGVRGTSVGSASASASKSGTPGASRTGRKNGTPAKRAKKPRAKVGQKRKRKQESSDEESEVEEEDSDIMSKLGGDSDSDASGSIQDFPKITQSGRAVNKPQQFVPEIRETSARKRGPSKKSQEMALCKRCGRGHSPDNNMIVFCDGCNGGWHQMCHDPPVSNEAVKDEDAPWFCLDCTQKRAKKSAPKAPTPTPAPAAPAPAPAPKRAYFSTLSPYNLVSLLMQATAIHPDLPLFPSQFPGIQAQPVYISPFSRPPPPQGPPMKPAQSAQLYNYVPGQSTGPHAHPNLFSRAEANPNAQMNFIRKIAPGASSAKNTPKTSHNNSLAARNGKGIKTTLPTLQVQGVAINGDMDSRESTPASPPYPKPGNGLMARLGPDDEDSEWLVDDGDFEAFSHTVYDNN</sequence>
<name>A0A9P7Z3D6_9HELO</name>
<evidence type="ECO:0000256" key="3">
    <source>
        <dbReference type="ARBA" id="ARBA00022771"/>
    </source>
</evidence>
<dbReference type="PANTHER" id="PTHR12628:SF10">
    <property type="entry name" value="HOMEOBOX DOMAIN-CONTAINING PROTEIN"/>
    <property type="match status" value="1"/>
</dbReference>
<dbReference type="Gene3D" id="3.30.40.10">
    <property type="entry name" value="Zinc/RING finger domain, C3HC4 (zinc finger)"/>
    <property type="match status" value="1"/>
</dbReference>
<feature type="compositionally biased region" description="Low complexity" evidence="7">
    <location>
        <begin position="100"/>
        <end position="121"/>
    </location>
</feature>
<accession>A0A9P7Z3D6</accession>
<proteinExistence type="predicted"/>
<feature type="compositionally biased region" description="Low complexity" evidence="7">
    <location>
        <begin position="170"/>
        <end position="180"/>
    </location>
</feature>
<feature type="compositionally biased region" description="Polar residues" evidence="7">
    <location>
        <begin position="187"/>
        <end position="198"/>
    </location>
</feature>
<feature type="compositionally biased region" description="Polar residues" evidence="7">
    <location>
        <begin position="45"/>
        <end position="57"/>
    </location>
</feature>
<feature type="compositionally biased region" description="Pro residues" evidence="7">
    <location>
        <begin position="286"/>
        <end position="301"/>
    </location>
</feature>
<dbReference type="SMART" id="SM00249">
    <property type="entry name" value="PHD"/>
    <property type="match status" value="1"/>
</dbReference>
<feature type="region of interest" description="Disordered" evidence="7">
    <location>
        <begin position="281"/>
        <end position="301"/>
    </location>
</feature>
<dbReference type="GO" id="GO:0008270">
    <property type="term" value="F:zinc ion binding"/>
    <property type="evidence" value="ECO:0007669"/>
    <property type="project" value="UniProtKB-KW"/>
</dbReference>
<gene>
    <name evidence="9" type="ORF">BJ878DRAFT_420995</name>
</gene>